<accession>A0ACB9HHJ4</accession>
<protein>
    <submittedName>
        <fullName evidence="1">Uncharacterized protein</fullName>
    </submittedName>
</protein>
<sequence>MEALTCSIHSDVGSNRTVAAPILWRITSVTGIGVSTILILAKPSTPWQTSRQGQILIKLEKVHFRVRRCSLVLRVCKYLLSADNKYYYFVRLMGQNS</sequence>
<name>A0ACB9HHJ4_9ASTR</name>
<gene>
    <name evidence="1" type="ORF">L1987_37361</name>
</gene>
<evidence type="ECO:0000313" key="2">
    <source>
        <dbReference type="Proteomes" id="UP001056120"/>
    </source>
</evidence>
<keyword evidence="2" id="KW-1185">Reference proteome</keyword>
<organism evidence="1 2">
    <name type="scientific">Smallanthus sonchifolius</name>
    <dbReference type="NCBI Taxonomy" id="185202"/>
    <lineage>
        <taxon>Eukaryota</taxon>
        <taxon>Viridiplantae</taxon>
        <taxon>Streptophyta</taxon>
        <taxon>Embryophyta</taxon>
        <taxon>Tracheophyta</taxon>
        <taxon>Spermatophyta</taxon>
        <taxon>Magnoliopsida</taxon>
        <taxon>eudicotyledons</taxon>
        <taxon>Gunneridae</taxon>
        <taxon>Pentapetalae</taxon>
        <taxon>asterids</taxon>
        <taxon>campanulids</taxon>
        <taxon>Asterales</taxon>
        <taxon>Asteraceae</taxon>
        <taxon>Asteroideae</taxon>
        <taxon>Heliantheae alliance</taxon>
        <taxon>Millerieae</taxon>
        <taxon>Smallanthus</taxon>
    </lineage>
</organism>
<comment type="caution">
    <text evidence="1">The sequence shown here is derived from an EMBL/GenBank/DDBJ whole genome shotgun (WGS) entry which is preliminary data.</text>
</comment>
<proteinExistence type="predicted"/>
<evidence type="ECO:0000313" key="1">
    <source>
        <dbReference type="EMBL" id="KAI3794725.1"/>
    </source>
</evidence>
<dbReference type="EMBL" id="CM042029">
    <property type="protein sequence ID" value="KAI3794725.1"/>
    <property type="molecule type" value="Genomic_DNA"/>
</dbReference>
<reference evidence="1 2" key="2">
    <citation type="journal article" date="2022" name="Mol. Ecol. Resour.">
        <title>The genomes of chicory, endive, great burdock and yacon provide insights into Asteraceae paleo-polyploidization history and plant inulin production.</title>
        <authorList>
            <person name="Fan W."/>
            <person name="Wang S."/>
            <person name="Wang H."/>
            <person name="Wang A."/>
            <person name="Jiang F."/>
            <person name="Liu H."/>
            <person name="Zhao H."/>
            <person name="Xu D."/>
            <person name="Zhang Y."/>
        </authorList>
    </citation>
    <scope>NUCLEOTIDE SEQUENCE [LARGE SCALE GENOMIC DNA]</scope>
    <source>
        <strain evidence="2">cv. Yunnan</strain>
        <tissue evidence="1">Leaves</tissue>
    </source>
</reference>
<reference evidence="2" key="1">
    <citation type="journal article" date="2022" name="Mol. Ecol. Resour.">
        <title>The genomes of chicory, endive, great burdock and yacon provide insights into Asteraceae palaeo-polyploidization history and plant inulin production.</title>
        <authorList>
            <person name="Fan W."/>
            <person name="Wang S."/>
            <person name="Wang H."/>
            <person name="Wang A."/>
            <person name="Jiang F."/>
            <person name="Liu H."/>
            <person name="Zhao H."/>
            <person name="Xu D."/>
            <person name="Zhang Y."/>
        </authorList>
    </citation>
    <scope>NUCLEOTIDE SEQUENCE [LARGE SCALE GENOMIC DNA]</scope>
    <source>
        <strain evidence="2">cv. Yunnan</strain>
    </source>
</reference>
<dbReference type="Proteomes" id="UP001056120">
    <property type="component" value="Linkage Group LG12"/>
</dbReference>